<accession>A0A832SJL8</accession>
<organism evidence="10 11">
    <name type="scientific">Methanocaldococcus jannaschii</name>
    <dbReference type="NCBI Taxonomy" id="2190"/>
    <lineage>
        <taxon>Archaea</taxon>
        <taxon>Methanobacteriati</taxon>
        <taxon>Methanobacteriota</taxon>
        <taxon>Methanomada group</taxon>
        <taxon>Methanococci</taxon>
        <taxon>Methanococcales</taxon>
        <taxon>Methanocaldococcaceae</taxon>
        <taxon>Methanocaldococcus</taxon>
    </lineage>
</organism>
<keyword evidence="4 7" id="KW-1133">Transmembrane helix</keyword>
<dbReference type="InterPro" id="IPR003838">
    <property type="entry name" value="ABC3_permease_C"/>
</dbReference>
<feature type="domain" description="ABC3 transporter permease C-terminal" evidence="8">
    <location>
        <begin position="270"/>
        <end position="388"/>
    </location>
</feature>
<dbReference type="EMBL" id="DUJR01000005">
    <property type="protein sequence ID" value="HII59142.1"/>
    <property type="molecule type" value="Genomic_DNA"/>
</dbReference>
<feature type="transmembrane region" description="Helical" evidence="7">
    <location>
        <begin position="355"/>
        <end position="378"/>
    </location>
</feature>
<feature type="transmembrane region" description="Helical" evidence="7">
    <location>
        <begin position="310"/>
        <end position="335"/>
    </location>
</feature>
<dbReference type="InterPro" id="IPR050250">
    <property type="entry name" value="Macrolide_Exporter_MacB"/>
</dbReference>
<comment type="subcellular location">
    <subcellularLocation>
        <location evidence="1">Cell membrane</location>
        <topology evidence="1">Multi-pass membrane protein</topology>
    </subcellularLocation>
</comment>
<evidence type="ECO:0000256" key="3">
    <source>
        <dbReference type="ARBA" id="ARBA00022692"/>
    </source>
</evidence>
<dbReference type="RefSeq" id="WP_064496851.1">
    <property type="nucleotide sequence ID" value="NC_000909.1"/>
</dbReference>
<evidence type="ECO:0000256" key="4">
    <source>
        <dbReference type="ARBA" id="ARBA00022989"/>
    </source>
</evidence>
<protein>
    <submittedName>
        <fullName evidence="10">ABC transporter permease</fullName>
    </submittedName>
</protein>
<feature type="transmembrane region" description="Helical" evidence="7">
    <location>
        <begin position="21"/>
        <end position="45"/>
    </location>
</feature>
<dbReference type="AlphaFoldDB" id="A0A832SJL8"/>
<keyword evidence="2" id="KW-1003">Cell membrane</keyword>
<feature type="transmembrane region" description="Helical" evidence="7">
    <location>
        <begin position="259"/>
        <end position="285"/>
    </location>
</feature>
<dbReference type="PANTHER" id="PTHR30572:SF4">
    <property type="entry name" value="ABC TRANSPORTER PERMEASE YTRF"/>
    <property type="match status" value="1"/>
</dbReference>
<dbReference type="Proteomes" id="UP000645676">
    <property type="component" value="Unassembled WGS sequence"/>
</dbReference>
<evidence type="ECO:0000313" key="10">
    <source>
        <dbReference type="EMBL" id="HII59142.1"/>
    </source>
</evidence>
<evidence type="ECO:0000256" key="7">
    <source>
        <dbReference type="SAM" id="Phobius"/>
    </source>
</evidence>
<evidence type="ECO:0000256" key="2">
    <source>
        <dbReference type="ARBA" id="ARBA00022475"/>
    </source>
</evidence>
<evidence type="ECO:0000256" key="6">
    <source>
        <dbReference type="ARBA" id="ARBA00038076"/>
    </source>
</evidence>
<dbReference type="PANTHER" id="PTHR30572">
    <property type="entry name" value="MEMBRANE COMPONENT OF TRANSPORTER-RELATED"/>
    <property type="match status" value="1"/>
</dbReference>
<keyword evidence="5 7" id="KW-0472">Membrane</keyword>
<sequence>MKVDDIITFAFKNIKQKRTQSLLTIIGIVIGVLAMVSLISLGYGVQNYIHEEMMKMGSNKITILPMKQFGVPPSHLFTKKEIKAIKNVKGVDTVMYGWYGGCEIEYNGEKKFVSYYYAIPSKLREVYKDSGYDIEEGRWLEDNDKYACVIGYGTAHNLFDREIKVGDVIKIKDKKFRVVGILKQIGNQQDDNSIILNIDVGEKLFGNEGKYNFISVTVKEGEDIEKVSEEIKKALKKSFGDEDFSVLTAEQLAKTVSSVLGVITIFVVGVAAISLLVGAVGISNTMHMSILERRKDIGILKALGAETTDILAIFVVESGFLGLFGGIVGLVLGILLAEVIEALAHKMGYLMVNAWISWELIVGVLIFSFLVGVISGYFPARSGAKLNPIETLRGE</sequence>
<evidence type="ECO:0000259" key="9">
    <source>
        <dbReference type="Pfam" id="PF12704"/>
    </source>
</evidence>
<evidence type="ECO:0000313" key="11">
    <source>
        <dbReference type="Proteomes" id="UP000645676"/>
    </source>
</evidence>
<dbReference type="InterPro" id="IPR025857">
    <property type="entry name" value="MacB_PCD"/>
</dbReference>
<dbReference type="GO" id="GO:0005886">
    <property type="term" value="C:plasma membrane"/>
    <property type="evidence" value="ECO:0007669"/>
    <property type="project" value="UniProtKB-SubCell"/>
</dbReference>
<dbReference type="Pfam" id="PF02687">
    <property type="entry name" value="FtsX"/>
    <property type="match status" value="1"/>
</dbReference>
<comment type="caution">
    <text evidence="10">The sequence shown here is derived from an EMBL/GenBank/DDBJ whole genome shotgun (WGS) entry which is preliminary data.</text>
</comment>
<dbReference type="Pfam" id="PF12704">
    <property type="entry name" value="MacB_PCD"/>
    <property type="match status" value="1"/>
</dbReference>
<evidence type="ECO:0000256" key="5">
    <source>
        <dbReference type="ARBA" id="ARBA00023136"/>
    </source>
</evidence>
<gene>
    <name evidence="10" type="ORF">HA335_00955</name>
</gene>
<keyword evidence="3 7" id="KW-0812">Transmembrane</keyword>
<comment type="similarity">
    <text evidence="6">Belongs to the ABC-4 integral membrane protein family.</text>
</comment>
<name>A0A832SJL8_9EURY</name>
<dbReference type="GO" id="GO:0022857">
    <property type="term" value="F:transmembrane transporter activity"/>
    <property type="evidence" value="ECO:0007669"/>
    <property type="project" value="TreeGrafter"/>
</dbReference>
<proteinExistence type="inferred from homology"/>
<evidence type="ECO:0000259" key="8">
    <source>
        <dbReference type="Pfam" id="PF02687"/>
    </source>
</evidence>
<reference evidence="10" key="1">
    <citation type="journal article" date="2020" name="bioRxiv">
        <title>A rank-normalized archaeal taxonomy based on genome phylogeny resolves widespread incomplete and uneven classifications.</title>
        <authorList>
            <person name="Rinke C."/>
            <person name="Chuvochina M."/>
            <person name="Mussig A.J."/>
            <person name="Chaumeil P.-A."/>
            <person name="Waite D.W."/>
            <person name="Whitman W.B."/>
            <person name="Parks D.H."/>
            <person name="Hugenholtz P."/>
        </authorList>
    </citation>
    <scope>NUCLEOTIDE SEQUENCE</scope>
    <source>
        <strain evidence="10">UBA8849</strain>
    </source>
</reference>
<evidence type="ECO:0000256" key="1">
    <source>
        <dbReference type="ARBA" id="ARBA00004651"/>
    </source>
</evidence>
<feature type="domain" description="MacB-like periplasmic core" evidence="9">
    <location>
        <begin position="21"/>
        <end position="233"/>
    </location>
</feature>